<protein>
    <submittedName>
        <fullName evidence="2">Uncharacterized protein</fullName>
    </submittedName>
</protein>
<evidence type="ECO:0000256" key="1">
    <source>
        <dbReference type="SAM" id="SignalP"/>
    </source>
</evidence>
<dbReference type="EMBL" id="JAUSWL010000004">
    <property type="protein sequence ID" value="MDQ0543870.1"/>
    <property type="molecule type" value="Genomic_DNA"/>
</dbReference>
<comment type="caution">
    <text evidence="2">The sequence shown here is derived from an EMBL/GenBank/DDBJ whole genome shotgun (WGS) entry which is preliminary data.</text>
</comment>
<feature type="signal peptide" evidence="1">
    <location>
        <begin position="1"/>
        <end position="23"/>
    </location>
</feature>
<organism evidence="2 3">
    <name type="scientific">Methylobacterium brachiatum</name>
    <dbReference type="NCBI Taxonomy" id="269660"/>
    <lineage>
        <taxon>Bacteria</taxon>
        <taxon>Pseudomonadati</taxon>
        <taxon>Pseudomonadota</taxon>
        <taxon>Alphaproteobacteria</taxon>
        <taxon>Hyphomicrobiales</taxon>
        <taxon>Methylobacteriaceae</taxon>
        <taxon>Methylobacterium</taxon>
    </lineage>
</organism>
<keyword evidence="1" id="KW-0732">Signal</keyword>
<name>A0AAJ1WX55_9HYPH</name>
<sequence>MRLFILAALAGAGLAGLSLPAAAVPAGPGAGVSSPFALRTDVRMRRHPMRRPAMTWVQRRRARH</sequence>
<evidence type="ECO:0000313" key="3">
    <source>
        <dbReference type="Proteomes" id="UP001223420"/>
    </source>
</evidence>
<accession>A0AAJ1WX55</accession>
<proteinExistence type="predicted"/>
<feature type="chain" id="PRO_5042493103" evidence="1">
    <location>
        <begin position="24"/>
        <end position="64"/>
    </location>
</feature>
<dbReference type="Proteomes" id="UP001223420">
    <property type="component" value="Unassembled WGS sequence"/>
</dbReference>
<reference evidence="2" key="1">
    <citation type="submission" date="2023-07" db="EMBL/GenBank/DDBJ databases">
        <title>Genomic Encyclopedia of Type Strains, Phase IV (KMG-IV): sequencing the most valuable type-strain genomes for metagenomic binning, comparative biology and taxonomic classification.</title>
        <authorList>
            <person name="Goeker M."/>
        </authorList>
    </citation>
    <scope>NUCLEOTIDE SEQUENCE</scope>
    <source>
        <strain evidence="2">DSM 19569</strain>
    </source>
</reference>
<gene>
    <name evidence="2" type="ORF">QO001_002799</name>
</gene>
<evidence type="ECO:0000313" key="2">
    <source>
        <dbReference type="EMBL" id="MDQ0543870.1"/>
    </source>
</evidence>
<dbReference type="AlphaFoldDB" id="A0AAJ1WX55"/>